<name>A0A7C3KIG7_9CYAN</name>
<comment type="caution">
    <text evidence="1">The sequence shown here is derived from an EMBL/GenBank/DDBJ whole genome shotgun (WGS) entry which is preliminary data.</text>
</comment>
<proteinExistence type="predicted"/>
<protein>
    <submittedName>
        <fullName evidence="1">Uncharacterized protein</fullName>
    </submittedName>
</protein>
<evidence type="ECO:0000313" key="1">
    <source>
        <dbReference type="EMBL" id="HFM99882.1"/>
    </source>
</evidence>
<organism evidence="1">
    <name type="scientific">Oscillatoriales cyanobacterium SpSt-418</name>
    <dbReference type="NCBI Taxonomy" id="2282169"/>
    <lineage>
        <taxon>Bacteria</taxon>
        <taxon>Bacillati</taxon>
        <taxon>Cyanobacteriota</taxon>
        <taxon>Cyanophyceae</taxon>
        <taxon>Oscillatoriophycideae</taxon>
        <taxon>Oscillatoriales</taxon>
    </lineage>
</organism>
<sequence length="137" mass="15503">MERGLLWLPLLGMFIWLAWSGWNEYQKLEAYKQWATAFERSKYDIYAALGQKDSTLTWGTPTRKGPINLESISLDQVQAVQLLVNEQPADLANPPTKGRAALELSLPNQTAVKIPFTQPELAARWGVYLSEQLAKIK</sequence>
<accession>A0A7C3KIG7</accession>
<dbReference type="EMBL" id="DSRU01000277">
    <property type="protein sequence ID" value="HFM99882.1"/>
    <property type="molecule type" value="Genomic_DNA"/>
</dbReference>
<reference evidence="1" key="1">
    <citation type="journal article" date="2020" name="mSystems">
        <title>Genome- and Community-Level Interaction Insights into Carbon Utilization and Element Cycling Functions of Hydrothermarchaeota in Hydrothermal Sediment.</title>
        <authorList>
            <person name="Zhou Z."/>
            <person name="Liu Y."/>
            <person name="Xu W."/>
            <person name="Pan J."/>
            <person name="Luo Z.H."/>
            <person name="Li M."/>
        </authorList>
    </citation>
    <scope>NUCLEOTIDE SEQUENCE [LARGE SCALE GENOMIC DNA]</scope>
    <source>
        <strain evidence="1">SpSt-418</strain>
    </source>
</reference>
<gene>
    <name evidence="1" type="ORF">ENR64_19435</name>
</gene>
<dbReference type="AlphaFoldDB" id="A0A7C3KIG7"/>